<protein>
    <submittedName>
        <fullName evidence="2">Uncharacterized protein</fullName>
    </submittedName>
</protein>
<gene>
    <name evidence="2" type="ORF">SARC_07817</name>
</gene>
<name>A0A0L0FSP6_9EUKA</name>
<feature type="compositionally biased region" description="Polar residues" evidence="1">
    <location>
        <begin position="1"/>
        <end position="16"/>
    </location>
</feature>
<dbReference type="Proteomes" id="UP000054560">
    <property type="component" value="Unassembled WGS sequence"/>
</dbReference>
<dbReference type="EMBL" id="KQ242242">
    <property type="protein sequence ID" value="KNC79805.1"/>
    <property type="molecule type" value="Genomic_DNA"/>
</dbReference>
<feature type="compositionally biased region" description="Polar residues" evidence="1">
    <location>
        <begin position="82"/>
        <end position="132"/>
    </location>
</feature>
<dbReference type="RefSeq" id="XP_014153707.1">
    <property type="nucleotide sequence ID" value="XM_014298232.1"/>
</dbReference>
<organism evidence="2 3">
    <name type="scientific">Sphaeroforma arctica JP610</name>
    <dbReference type="NCBI Taxonomy" id="667725"/>
    <lineage>
        <taxon>Eukaryota</taxon>
        <taxon>Ichthyosporea</taxon>
        <taxon>Ichthyophonida</taxon>
        <taxon>Sphaeroforma</taxon>
    </lineage>
</organism>
<feature type="region of interest" description="Disordered" evidence="1">
    <location>
        <begin position="1"/>
        <end position="41"/>
    </location>
</feature>
<evidence type="ECO:0000313" key="3">
    <source>
        <dbReference type="Proteomes" id="UP000054560"/>
    </source>
</evidence>
<dbReference type="GeneID" id="25908321"/>
<accession>A0A0L0FSP6</accession>
<reference evidence="2 3" key="1">
    <citation type="submission" date="2011-02" db="EMBL/GenBank/DDBJ databases">
        <title>The Genome Sequence of Sphaeroforma arctica JP610.</title>
        <authorList>
            <consortium name="The Broad Institute Genome Sequencing Platform"/>
            <person name="Russ C."/>
            <person name="Cuomo C."/>
            <person name="Young S.K."/>
            <person name="Zeng Q."/>
            <person name="Gargeya S."/>
            <person name="Alvarado L."/>
            <person name="Berlin A."/>
            <person name="Chapman S.B."/>
            <person name="Chen Z."/>
            <person name="Freedman E."/>
            <person name="Gellesch M."/>
            <person name="Goldberg J."/>
            <person name="Griggs A."/>
            <person name="Gujja S."/>
            <person name="Heilman E."/>
            <person name="Heiman D."/>
            <person name="Howarth C."/>
            <person name="Mehta T."/>
            <person name="Neiman D."/>
            <person name="Pearson M."/>
            <person name="Roberts A."/>
            <person name="Saif S."/>
            <person name="Shea T."/>
            <person name="Shenoy N."/>
            <person name="Sisk P."/>
            <person name="Stolte C."/>
            <person name="Sykes S."/>
            <person name="White J."/>
            <person name="Yandava C."/>
            <person name="Burger G."/>
            <person name="Gray M.W."/>
            <person name="Holland P.W.H."/>
            <person name="King N."/>
            <person name="Lang F.B.F."/>
            <person name="Roger A.J."/>
            <person name="Ruiz-Trillo I."/>
            <person name="Haas B."/>
            <person name="Nusbaum C."/>
            <person name="Birren B."/>
        </authorList>
    </citation>
    <scope>NUCLEOTIDE SEQUENCE [LARGE SCALE GENOMIC DNA]</scope>
    <source>
        <strain evidence="2 3">JP610</strain>
    </source>
</reference>
<evidence type="ECO:0000256" key="1">
    <source>
        <dbReference type="SAM" id="MobiDB-lite"/>
    </source>
</evidence>
<feature type="region of interest" description="Disordered" evidence="1">
    <location>
        <begin position="73"/>
        <end position="132"/>
    </location>
</feature>
<proteinExistence type="predicted"/>
<dbReference type="AlphaFoldDB" id="A0A0L0FSP6"/>
<sequence>MQSQTHNYTREATISLKTECPKIQPDNDNMENHYSAPTNEVPSRELEITKIDTNVNTSLAPIKVLKLIANKANKANQANKASTSTTWTQKSKNETTPPHTSQNATMGQQKPNTSQNAMGQQKPNEQSHWCQS</sequence>
<evidence type="ECO:0000313" key="2">
    <source>
        <dbReference type="EMBL" id="KNC79805.1"/>
    </source>
</evidence>
<keyword evidence="3" id="KW-1185">Reference proteome</keyword>